<dbReference type="EnsemblPlants" id="PGSC0003DMT400094172">
    <property type="protein sequence ID" value="PGSC0003DMT400094172"/>
    <property type="gene ID" value="PGSC0003DMG400043743"/>
</dbReference>
<feature type="region of interest" description="Disordered" evidence="1">
    <location>
        <begin position="50"/>
        <end position="89"/>
    </location>
</feature>
<feature type="compositionally biased region" description="Basic and acidic residues" evidence="1">
    <location>
        <begin position="373"/>
        <end position="406"/>
    </location>
</feature>
<reference evidence="2" key="2">
    <citation type="submission" date="2015-06" db="UniProtKB">
        <authorList>
            <consortium name="EnsemblPlants"/>
        </authorList>
    </citation>
    <scope>IDENTIFICATION</scope>
    <source>
        <strain evidence="2">DM1-3 516 R44</strain>
    </source>
</reference>
<keyword evidence="3" id="KW-1185">Reference proteome</keyword>
<evidence type="ECO:0000256" key="1">
    <source>
        <dbReference type="SAM" id="MobiDB-lite"/>
    </source>
</evidence>
<proteinExistence type="predicted"/>
<dbReference type="HOGENOM" id="CLU_028647_4_0_1"/>
<feature type="region of interest" description="Disordered" evidence="1">
    <location>
        <begin position="349"/>
        <end position="414"/>
    </location>
</feature>
<sequence>MAPTFRLIDEDIDAETYPAYVPPTIRTSPTVPRTTQNQSRLVTSHMVTARSLSASGSSSHGRTASSDKATSAGDIPVLANTEPPAAAEEQNRWCRHRCEWMARSLGNYSKEIMREFYASYAATLRGSIDRRSNYAAEPSLRETLVHGERVEWVKTPTVGIRKATLTFVIRLPIGVKQGVSYAAKQCSYLGLRSHGGNPSCSIRDGFFPNDNYGDLGEVTKTLNIGLIRDEANVAAPHKELHMEVPQLRLDLVIDVEKIHPPTPTEDAPASHSLAVCQALRSSRATPFSVSPTMPLARVQNLEAQMATLLQHLASLWADLDILLAPPQIEPESASTTPVVDTVLDALFGDDIPPPSSSHHAGKLPHSSWASEDNEAKRAHKRECQQVEEARRASIVDEETHQQRAREVVLGSSSSVRTTNGTVRVADSTIDCAVTVDAGTTEGDPTVDLASSEKPNSLIC</sequence>
<name>M1DTK3_SOLTU</name>
<feature type="compositionally biased region" description="Low complexity" evidence="1">
    <location>
        <begin position="50"/>
        <end position="66"/>
    </location>
</feature>
<evidence type="ECO:0000313" key="3">
    <source>
        <dbReference type="Proteomes" id="UP000011115"/>
    </source>
</evidence>
<dbReference type="InParanoid" id="M1DTK3"/>
<feature type="region of interest" description="Disordered" evidence="1">
    <location>
        <begin position="438"/>
        <end position="459"/>
    </location>
</feature>
<dbReference type="PaxDb" id="4113-PGSC0003DMT400094172"/>
<dbReference type="AlphaFoldDB" id="M1DTK3"/>
<dbReference type="Gramene" id="PGSC0003DMT400094172">
    <property type="protein sequence ID" value="PGSC0003DMT400094172"/>
    <property type="gene ID" value="PGSC0003DMG400043743"/>
</dbReference>
<dbReference type="Proteomes" id="UP000011115">
    <property type="component" value="Unassembled WGS sequence"/>
</dbReference>
<protein>
    <submittedName>
        <fullName evidence="2">Integrase core domain containing protein</fullName>
    </submittedName>
</protein>
<organism evidence="2 3">
    <name type="scientific">Solanum tuberosum</name>
    <name type="common">Potato</name>
    <dbReference type="NCBI Taxonomy" id="4113"/>
    <lineage>
        <taxon>Eukaryota</taxon>
        <taxon>Viridiplantae</taxon>
        <taxon>Streptophyta</taxon>
        <taxon>Embryophyta</taxon>
        <taxon>Tracheophyta</taxon>
        <taxon>Spermatophyta</taxon>
        <taxon>Magnoliopsida</taxon>
        <taxon>eudicotyledons</taxon>
        <taxon>Gunneridae</taxon>
        <taxon>Pentapetalae</taxon>
        <taxon>asterids</taxon>
        <taxon>lamiids</taxon>
        <taxon>Solanales</taxon>
        <taxon>Solanaceae</taxon>
        <taxon>Solanoideae</taxon>
        <taxon>Solaneae</taxon>
        <taxon>Solanum</taxon>
    </lineage>
</organism>
<evidence type="ECO:0000313" key="2">
    <source>
        <dbReference type="EnsemblPlants" id="PGSC0003DMT400094172"/>
    </source>
</evidence>
<reference evidence="3" key="1">
    <citation type="journal article" date="2011" name="Nature">
        <title>Genome sequence and analysis of the tuber crop potato.</title>
        <authorList>
            <consortium name="The Potato Genome Sequencing Consortium"/>
        </authorList>
    </citation>
    <scope>NUCLEOTIDE SEQUENCE [LARGE SCALE GENOMIC DNA]</scope>
    <source>
        <strain evidence="3">cv. DM1-3 516 R44</strain>
    </source>
</reference>
<accession>M1DTK3</accession>